<organism evidence="2 3">
    <name type="scientific">[Torrubiella] hemipterigena</name>
    <dbReference type="NCBI Taxonomy" id="1531966"/>
    <lineage>
        <taxon>Eukaryota</taxon>
        <taxon>Fungi</taxon>
        <taxon>Dikarya</taxon>
        <taxon>Ascomycota</taxon>
        <taxon>Pezizomycotina</taxon>
        <taxon>Sordariomycetes</taxon>
        <taxon>Hypocreomycetidae</taxon>
        <taxon>Hypocreales</taxon>
        <taxon>Clavicipitaceae</taxon>
        <taxon>Clavicipitaceae incertae sedis</taxon>
        <taxon>'Torrubiella' clade</taxon>
    </lineage>
</organism>
<keyword evidence="3" id="KW-1185">Reference proteome</keyword>
<protein>
    <submittedName>
        <fullName evidence="2">Uncharacterized protein</fullName>
    </submittedName>
</protein>
<evidence type="ECO:0000313" key="3">
    <source>
        <dbReference type="Proteomes" id="UP000039046"/>
    </source>
</evidence>
<proteinExistence type="predicted"/>
<dbReference type="AlphaFoldDB" id="A0A0A1T4D7"/>
<accession>A0A0A1T4D7</accession>
<dbReference type="HOGENOM" id="CLU_811789_0_0_1"/>
<feature type="region of interest" description="Disordered" evidence="1">
    <location>
        <begin position="196"/>
        <end position="247"/>
    </location>
</feature>
<evidence type="ECO:0000313" key="2">
    <source>
        <dbReference type="EMBL" id="CEJ81127.1"/>
    </source>
</evidence>
<evidence type="ECO:0000256" key="1">
    <source>
        <dbReference type="SAM" id="MobiDB-lite"/>
    </source>
</evidence>
<name>A0A0A1T4D7_9HYPO</name>
<sequence>MDAYTDIAMFTMDDIADTLGPDFDSEHLCSGLEIVLDYLNDGNEYEKLLLLQSRANLWALEYFDVKQLQPQRADVVLEHHPRLFNLSIPSLLRLDPGCEINPPLDEVDEEDDDTKHPFPAYCEPVLFDDVFLFRILELCDEQLQDEYPADAHHDATTTGGCFPVHLKAMDLRGSPIALYLPCVIANIATMDLSPLDDMPSDDGTDDGFLSSSISSNNTASTASSGQVVESATEQTKPDGTPAKSYSPGMWPALASSLTKLATEFAPRSWITRHSLVNKAILDYESEPEKEAVVEYTDEEMSVDGEVAYTTDEVMTPSDDMDFTMETGDDTDTTVKRVVCRLE</sequence>
<dbReference type="Proteomes" id="UP000039046">
    <property type="component" value="Unassembled WGS sequence"/>
</dbReference>
<gene>
    <name evidence="2" type="ORF">VHEMI01272</name>
</gene>
<feature type="compositionally biased region" description="Polar residues" evidence="1">
    <location>
        <begin position="225"/>
        <end position="234"/>
    </location>
</feature>
<reference evidence="2 3" key="1">
    <citation type="journal article" date="2015" name="Genome Announc.">
        <title>Draft Genome Sequence and Gene Annotation of the Entomopathogenic Fungus Verticillium hemipterigenum.</title>
        <authorList>
            <person name="Horn F."/>
            <person name="Habel A."/>
            <person name="Scharf D.H."/>
            <person name="Dworschak J."/>
            <person name="Brakhage A.A."/>
            <person name="Guthke R."/>
            <person name="Hertweck C."/>
            <person name="Linde J."/>
        </authorList>
    </citation>
    <scope>NUCLEOTIDE SEQUENCE [LARGE SCALE GENOMIC DNA]</scope>
</reference>
<dbReference type="EMBL" id="CDHN01000001">
    <property type="protein sequence ID" value="CEJ81127.1"/>
    <property type="molecule type" value="Genomic_DNA"/>
</dbReference>
<feature type="compositionally biased region" description="Low complexity" evidence="1">
    <location>
        <begin position="210"/>
        <end position="224"/>
    </location>
</feature>